<dbReference type="CDD" id="cd10033">
    <property type="entry name" value="UDG_like"/>
    <property type="match status" value="1"/>
</dbReference>
<dbReference type="SMART" id="SM00987">
    <property type="entry name" value="UreE_C"/>
    <property type="match status" value="1"/>
</dbReference>
<dbReference type="InterPro" id="IPR047124">
    <property type="entry name" value="HI_0220.2"/>
</dbReference>
<name>A0A7G9RLG0_9BURK</name>
<dbReference type="EMBL" id="CP060714">
    <property type="protein sequence ID" value="QNN56435.1"/>
    <property type="molecule type" value="Genomic_DNA"/>
</dbReference>
<organism evidence="2 3">
    <name type="scientific">Diaphorobacter ruginosibacter</name>
    <dbReference type="NCBI Taxonomy" id="1715720"/>
    <lineage>
        <taxon>Bacteria</taxon>
        <taxon>Pseudomonadati</taxon>
        <taxon>Pseudomonadota</taxon>
        <taxon>Betaproteobacteria</taxon>
        <taxon>Burkholderiales</taxon>
        <taxon>Comamonadaceae</taxon>
        <taxon>Diaphorobacter</taxon>
    </lineage>
</organism>
<sequence>MTTAPASPADHPLAAAIRQCRICVEHPDKGRPLDHEPRPVLQVSRTARICIAGQAPGIRAHESGIPFSDPSGVRLRQWMGIDEPTFYDASRIAILPMGFCFPGFDAHGGDLPPRPECARTWQTRLMAELPDLQLLLLVGGYAQRWHLKRMQAPPELARLGVNDTVMHWREIHDNPALVPRCIVLPHPSWRNSGWLNRNPWFEAELLAELRRAVHGLLHAPA</sequence>
<feature type="domain" description="Uracil-DNA glycosylase-like" evidence="1">
    <location>
        <begin position="40"/>
        <end position="210"/>
    </location>
</feature>
<reference evidence="2 3" key="1">
    <citation type="submission" date="2020-08" db="EMBL/GenBank/DDBJ databases">
        <title>Genome sequence of Diaphorobacter ruginosibacter DSM 27467T.</title>
        <authorList>
            <person name="Hyun D.-W."/>
            <person name="Bae J.-W."/>
        </authorList>
    </citation>
    <scope>NUCLEOTIDE SEQUENCE [LARGE SCALE GENOMIC DNA]</scope>
    <source>
        <strain evidence="2 3">DSM 27467</strain>
    </source>
</reference>
<dbReference type="AlphaFoldDB" id="A0A7G9RLG0"/>
<dbReference type="InterPro" id="IPR036895">
    <property type="entry name" value="Uracil-DNA_glycosylase-like_sf"/>
</dbReference>
<dbReference type="Pfam" id="PF03167">
    <property type="entry name" value="UDG"/>
    <property type="match status" value="1"/>
</dbReference>
<protein>
    <submittedName>
        <fullName evidence="2">Uracil-DNA glycosylase family protein</fullName>
    </submittedName>
</protein>
<gene>
    <name evidence="2" type="ORF">H9K76_18095</name>
</gene>
<dbReference type="Gene3D" id="3.40.470.10">
    <property type="entry name" value="Uracil-DNA glycosylase-like domain"/>
    <property type="match status" value="1"/>
</dbReference>
<evidence type="ECO:0000259" key="1">
    <source>
        <dbReference type="SMART" id="SM00986"/>
    </source>
</evidence>
<evidence type="ECO:0000313" key="3">
    <source>
        <dbReference type="Proteomes" id="UP000515811"/>
    </source>
</evidence>
<dbReference type="SUPFAM" id="SSF52141">
    <property type="entry name" value="Uracil-DNA glycosylase-like"/>
    <property type="match status" value="1"/>
</dbReference>
<evidence type="ECO:0000313" key="2">
    <source>
        <dbReference type="EMBL" id="QNN56435.1"/>
    </source>
</evidence>
<dbReference type="KEGG" id="drg:H9K76_18095"/>
<accession>A0A7G9RLG0</accession>
<dbReference type="SMART" id="SM00986">
    <property type="entry name" value="UDG"/>
    <property type="match status" value="1"/>
</dbReference>
<dbReference type="RefSeq" id="WP_187596701.1">
    <property type="nucleotide sequence ID" value="NZ_CP060714.1"/>
</dbReference>
<dbReference type="InterPro" id="IPR005122">
    <property type="entry name" value="Uracil-DNA_glycosylase-like"/>
</dbReference>
<dbReference type="Proteomes" id="UP000515811">
    <property type="component" value="Chromosome"/>
</dbReference>
<dbReference type="PANTHER" id="PTHR42160:SF1">
    <property type="entry name" value="URACIL-DNA GLYCOSYLASE SUPERFAMILY PROTEIN"/>
    <property type="match status" value="1"/>
</dbReference>
<keyword evidence="3" id="KW-1185">Reference proteome</keyword>
<proteinExistence type="predicted"/>
<dbReference type="PANTHER" id="PTHR42160">
    <property type="entry name" value="URACIL-DNA GLYCOSYLASE SUPERFAMILY PROTEIN"/>
    <property type="match status" value="1"/>
</dbReference>